<dbReference type="Pfam" id="PF07944">
    <property type="entry name" value="Beta-AFase-like_GH127_cat"/>
    <property type="match status" value="1"/>
</dbReference>
<dbReference type="Pfam" id="PF20736">
    <property type="entry name" value="Glyco_hydro127M"/>
    <property type="match status" value="1"/>
</dbReference>
<feature type="domain" description="Non-reducing end beta-L-arabinofuranosidase-like GH127 middle" evidence="2">
    <location>
        <begin position="439"/>
        <end position="532"/>
    </location>
</feature>
<sequence>MSIKVNDKFWERYFKLIRDEMIPYQWNVLHDQENITIDKERDDENIPSEKSHAIQNLKIAAGLAEGDHYGWLFQDSDVYKWLEAASNSYAIHPDEKLLSMMDEVISLIEAAQDEDGYISTYYQINNPKLKFRRLFESHELYCAGHLIEAAVAHYKATGSERLITVSNQFVQCIKNHFGDEEGKINGADGHQEIELALVKLYEVTKDESLLELSAYFLEVRGQDPDFYKKQLEENIENGLSQGPVPTINNEYHQSHKPVMEQEEAVGHAVRLVYMAAAMADVAYYLNNEKMYEACKKIWKNIVTKRMYITGGIGSTVHGEAFTYDYDLPNDTMYCETCASIGMMFFAKNMLKHETDASYSDILERCLYNTVISGVALDGKHFFYVNPLEVQPEACQKDPGKSHVKATRPSWFGCACCPPNIARTLTSLDQYIYSSNEDSVFAHLFMDNEGEINLDKGTVAIRQETTMPYSGNVRFYLELDNINKMRLGIRIPSWAEDFQIIKDGKEVEGKLDRGYLYLEISKRQTVIDVHFEMKAIQWASHPLVRGNQGKVALQRGPFVYCLEEEDNGENLHLNSITNQQVTEKPVEDSALGDIVLLETIGQKEKITKEWNERLYQKYATKEVEQTQLTFIPYYTWANRSSGQMQVWVNKKE</sequence>
<dbReference type="InterPro" id="IPR049174">
    <property type="entry name" value="Beta-AFase-like"/>
</dbReference>
<organism evidence="4 5">
    <name type="scientific">Candidatus Atopostipes pullistercoris</name>
    <dbReference type="NCBI Taxonomy" id="2838467"/>
    <lineage>
        <taxon>Bacteria</taxon>
        <taxon>Bacillati</taxon>
        <taxon>Bacillota</taxon>
        <taxon>Bacilli</taxon>
        <taxon>Lactobacillales</taxon>
        <taxon>Carnobacteriaceae</taxon>
        <taxon>Atopostipes</taxon>
    </lineage>
</organism>
<dbReference type="Pfam" id="PF20737">
    <property type="entry name" value="Glyco_hydro127C"/>
    <property type="match status" value="1"/>
</dbReference>
<name>A0A9D2JYF9_9LACT</name>
<dbReference type="SUPFAM" id="SSF48208">
    <property type="entry name" value="Six-hairpin glycosidases"/>
    <property type="match status" value="1"/>
</dbReference>
<evidence type="ECO:0000259" key="3">
    <source>
        <dbReference type="Pfam" id="PF20737"/>
    </source>
</evidence>
<comment type="caution">
    <text evidence="4">The sequence shown here is derived from an EMBL/GenBank/DDBJ whole genome shotgun (WGS) entry which is preliminary data.</text>
</comment>
<dbReference type="GO" id="GO:0016787">
    <property type="term" value="F:hydrolase activity"/>
    <property type="evidence" value="ECO:0007669"/>
    <property type="project" value="UniProtKB-KW"/>
</dbReference>
<feature type="domain" description="Non-reducing end beta-L-arabinofuranosidase-like GH127 C-terminal" evidence="3">
    <location>
        <begin position="538"/>
        <end position="648"/>
    </location>
</feature>
<gene>
    <name evidence="4" type="ORF">H9808_05245</name>
</gene>
<evidence type="ECO:0000259" key="2">
    <source>
        <dbReference type="Pfam" id="PF20736"/>
    </source>
</evidence>
<dbReference type="PANTHER" id="PTHR43465:SF2">
    <property type="entry name" value="DUF1680 DOMAIN PROTEIN (AFU_ORTHOLOGUE AFUA_1G08910)"/>
    <property type="match status" value="1"/>
</dbReference>
<dbReference type="InterPro" id="IPR008928">
    <property type="entry name" value="6-hairpin_glycosidase_sf"/>
</dbReference>
<dbReference type="InterPro" id="IPR012878">
    <property type="entry name" value="Beta-AFase-like_GH127_cat"/>
</dbReference>
<feature type="domain" description="Non-reducing end beta-L-arabinofuranosidase-like GH127 catalytic" evidence="1">
    <location>
        <begin position="3"/>
        <end position="428"/>
    </location>
</feature>
<evidence type="ECO:0000313" key="4">
    <source>
        <dbReference type="EMBL" id="HIZ71153.1"/>
    </source>
</evidence>
<protein>
    <submittedName>
        <fullName evidence="4">Glycoside hydrolase family 127 protein</fullName>
    </submittedName>
</protein>
<dbReference type="Proteomes" id="UP000824106">
    <property type="component" value="Unassembled WGS sequence"/>
</dbReference>
<dbReference type="InterPro" id="IPR049049">
    <property type="entry name" value="Beta-AFase-like_GH127_C"/>
</dbReference>
<reference evidence="4" key="2">
    <citation type="submission" date="2021-04" db="EMBL/GenBank/DDBJ databases">
        <authorList>
            <person name="Gilroy R."/>
        </authorList>
    </citation>
    <scope>NUCLEOTIDE SEQUENCE</scope>
    <source>
        <strain evidence="4">CHK169-4300</strain>
    </source>
</reference>
<evidence type="ECO:0000313" key="5">
    <source>
        <dbReference type="Proteomes" id="UP000824106"/>
    </source>
</evidence>
<dbReference type="EMBL" id="DXAZ01000077">
    <property type="protein sequence ID" value="HIZ71153.1"/>
    <property type="molecule type" value="Genomic_DNA"/>
</dbReference>
<evidence type="ECO:0000259" key="1">
    <source>
        <dbReference type="Pfam" id="PF07944"/>
    </source>
</evidence>
<dbReference type="AlphaFoldDB" id="A0A9D2JYF9"/>
<keyword evidence="4" id="KW-0378">Hydrolase</keyword>
<proteinExistence type="predicted"/>
<accession>A0A9D2JYF9</accession>
<reference evidence="4" key="1">
    <citation type="journal article" date="2021" name="PeerJ">
        <title>Extensive microbial diversity within the chicken gut microbiome revealed by metagenomics and culture.</title>
        <authorList>
            <person name="Gilroy R."/>
            <person name="Ravi A."/>
            <person name="Getino M."/>
            <person name="Pursley I."/>
            <person name="Horton D.L."/>
            <person name="Alikhan N.F."/>
            <person name="Baker D."/>
            <person name="Gharbi K."/>
            <person name="Hall N."/>
            <person name="Watson M."/>
            <person name="Adriaenssens E.M."/>
            <person name="Foster-Nyarko E."/>
            <person name="Jarju S."/>
            <person name="Secka A."/>
            <person name="Antonio M."/>
            <person name="Oren A."/>
            <person name="Chaudhuri R.R."/>
            <person name="La Ragione R."/>
            <person name="Hildebrand F."/>
            <person name="Pallen M.J."/>
        </authorList>
    </citation>
    <scope>NUCLEOTIDE SEQUENCE</scope>
    <source>
        <strain evidence="4">CHK169-4300</strain>
    </source>
</reference>
<dbReference type="PANTHER" id="PTHR43465">
    <property type="entry name" value="DUF1680 DOMAIN PROTEIN (AFU_ORTHOLOGUE AFUA_1G08910)"/>
    <property type="match status" value="1"/>
</dbReference>
<dbReference type="GO" id="GO:0005975">
    <property type="term" value="P:carbohydrate metabolic process"/>
    <property type="evidence" value="ECO:0007669"/>
    <property type="project" value="InterPro"/>
</dbReference>
<dbReference type="InterPro" id="IPR049046">
    <property type="entry name" value="Beta-AFase-like_GH127_middle"/>
</dbReference>